<dbReference type="InterPro" id="IPR036280">
    <property type="entry name" value="Multihaem_cyt_sf"/>
</dbReference>
<protein>
    <submittedName>
        <fullName evidence="1">Uncharacterized protein</fullName>
    </submittedName>
</protein>
<comment type="caution">
    <text evidence="1">The sequence shown here is derived from an EMBL/GenBank/DDBJ whole genome shotgun (WGS) entry which is preliminary data.</text>
</comment>
<proteinExistence type="predicted"/>
<evidence type="ECO:0000313" key="1">
    <source>
        <dbReference type="EMBL" id="GAH80312.1"/>
    </source>
</evidence>
<organism evidence="1">
    <name type="scientific">marine sediment metagenome</name>
    <dbReference type="NCBI Taxonomy" id="412755"/>
    <lineage>
        <taxon>unclassified sequences</taxon>
        <taxon>metagenomes</taxon>
        <taxon>ecological metagenomes</taxon>
    </lineage>
</organism>
<dbReference type="SUPFAM" id="SSF48695">
    <property type="entry name" value="Multiheme cytochromes"/>
    <property type="match status" value="1"/>
</dbReference>
<sequence length="79" mass="9261">MLPSLLTTELYFPDGQILDEVYVYGSFTQSKMYDRDVRCSDCHDVHSIKPIKEGNGLCLQCHRAEEYDTKEHHFHKRKG</sequence>
<dbReference type="AlphaFoldDB" id="X1IF16"/>
<name>X1IF16_9ZZZZ</name>
<accession>X1IF16</accession>
<gene>
    <name evidence="1" type="ORF">S03H2_55442</name>
</gene>
<dbReference type="EMBL" id="BARU01035408">
    <property type="protein sequence ID" value="GAH80312.1"/>
    <property type="molecule type" value="Genomic_DNA"/>
</dbReference>
<reference evidence="1" key="1">
    <citation type="journal article" date="2014" name="Front. Microbiol.">
        <title>High frequency of phylogenetically diverse reductive dehalogenase-homologous genes in deep subseafloor sedimentary metagenomes.</title>
        <authorList>
            <person name="Kawai M."/>
            <person name="Futagami T."/>
            <person name="Toyoda A."/>
            <person name="Takaki Y."/>
            <person name="Nishi S."/>
            <person name="Hori S."/>
            <person name="Arai W."/>
            <person name="Tsubouchi T."/>
            <person name="Morono Y."/>
            <person name="Uchiyama I."/>
            <person name="Ito T."/>
            <person name="Fujiyama A."/>
            <person name="Inagaki F."/>
            <person name="Takami H."/>
        </authorList>
    </citation>
    <scope>NUCLEOTIDE SEQUENCE</scope>
    <source>
        <strain evidence="1">Expedition CK06-06</strain>
    </source>
</reference>
<feature type="non-terminal residue" evidence="1">
    <location>
        <position position="79"/>
    </location>
</feature>